<sequence length="115" mass="12358">MEGSSPSIEEERTATFYVYHPCYFLQQALRALLKCVGIDESENTMCSQANKQEKSSLPQTPSADDPITNSPTHKSSPDAADPPSTTNQTIIIASLMATRGSRGSKISDGSGPQHN</sequence>
<dbReference type="Pfam" id="PF17232">
    <property type="entry name" value="Pep1_7"/>
    <property type="match status" value="1"/>
</dbReference>
<evidence type="ECO:0000313" key="4">
    <source>
        <dbReference type="EMBL" id="RZB88482.1"/>
    </source>
</evidence>
<proteinExistence type="inferred from homology"/>
<dbReference type="PANTHER" id="PTHR35771:SF2">
    <property type="entry name" value="ELICITOR PEPTIDE 6"/>
    <property type="match status" value="1"/>
</dbReference>
<dbReference type="PANTHER" id="PTHR35771">
    <property type="entry name" value="TRANSMEMBRANE PROTEIN-RELATED"/>
    <property type="match status" value="1"/>
</dbReference>
<evidence type="ECO:0000256" key="1">
    <source>
        <dbReference type="ARBA" id="ARBA00011021"/>
    </source>
</evidence>
<evidence type="ECO:0000256" key="2">
    <source>
        <dbReference type="ARBA" id="ARBA00022821"/>
    </source>
</evidence>
<dbReference type="Proteomes" id="UP000289340">
    <property type="component" value="Chromosome 10"/>
</dbReference>
<accession>A0A445IQX1</accession>
<feature type="region of interest" description="Disordered" evidence="3">
    <location>
        <begin position="46"/>
        <end position="115"/>
    </location>
</feature>
<dbReference type="GO" id="GO:0045087">
    <property type="term" value="P:innate immune response"/>
    <property type="evidence" value="ECO:0007669"/>
    <property type="project" value="InterPro"/>
</dbReference>
<gene>
    <name evidence="4" type="ORF">D0Y65_027772</name>
</gene>
<evidence type="ECO:0000256" key="3">
    <source>
        <dbReference type="SAM" id="MobiDB-lite"/>
    </source>
</evidence>
<dbReference type="EMBL" id="QZWG01000010">
    <property type="protein sequence ID" value="RZB88482.1"/>
    <property type="molecule type" value="Genomic_DNA"/>
</dbReference>
<dbReference type="EMBL" id="QZWG01000010">
    <property type="protein sequence ID" value="RZB88481.1"/>
    <property type="molecule type" value="Genomic_DNA"/>
</dbReference>
<reference evidence="4 5" key="1">
    <citation type="submission" date="2018-09" db="EMBL/GenBank/DDBJ databases">
        <title>A high-quality reference genome of wild soybean provides a powerful tool to mine soybean genomes.</title>
        <authorList>
            <person name="Xie M."/>
            <person name="Chung C.Y.L."/>
            <person name="Li M.-W."/>
            <person name="Wong F.-L."/>
            <person name="Chan T.-F."/>
            <person name="Lam H.-M."/>
        </authorList>
    </citation>
    <scope>NUCLEOTIDE SEQUENCE [LARGE SCALE GENOMIC DNA]</scope>
    <source>
        <strain evidence="5">cv. W05</strain>
        <tissue evidence="4">Hypocotyl of etiolated seedlings</tissue>
    </source>
</reference>
<keyword evidence="2" id="KW-0611">Plant defense</keyword>
<keyword evidence="5" id="KW-1185">Reference proteome</keyword>
<feature type="compositionally biased region" description="Polar residues" evidence="3">
    <location>
        <begin position="46"/>
        <end position="74"/>
    </location>
</feature>
<name>A0A445IQX1_GLYSO</name>
<dbReference type="InterPro" id="IPR035176">
    <property type="entry name" value="PEP"/>
</dbReference>
<organism evidence="4 5">
    <name type="scientific">Glycine soja</name>
    <name type="common">Wild soybean</name>
    <dbReference type="NCBI Taxonomy" id="3848"/>
    <lineage>
        <taxon>Eukaryota</taxon>
        <taxon>Viridiplantae</taxon>
        <taxon>Streptophyta</taxon>
        <taxon>Embryophyta</taxon>
        <taxon>Tracheophyta</taxon>
        <taxon>Spermatophyta</taxon>
        <taxon>Magnoliopsida</taxon>
        <taxon>eudicotyledons</taxon>
        <taxon>Gunneridae</taxon>
        <taxon>Pentapetalae</taxon>
        <taxon>rosids</taxon>
        <taxon>fabids</taxon>
        <taxon>Fabales</taxon>
        <taxon>Fabaceae</taxon>
        <taxon>Papilionoideae</taxon>
        <taxon>50 kb inversion clade</taxon>
        <taxon>NPAAA clade</taxon>
        <taxon>indigoferoid/millettioid clade</taxon>
        <taxon>Phaseoleae</taxon>
        <taxon>Glycine</taxon>
        <taxon>Glycine subgen. Soja</taxon>
    </lineage>
</organism>
<dbReference type="AlphaFoldDB" id="A0A445IQX1"/>
<comment type="similarity">
    <text evidence="1">Belongs to the brassicaceae elicitor peptide family.</text>
</comment>
<protein>
    <submittedName>
        <fullName evidence="4">Uncharacterized protein</fullName>
    </submittedName>
</protein>
<evidence type="ECO:0000313" key="5">
    <source>
        <dbReference type="Proteomes" id="UP000289340"/>
    </source>
</evidence>
<comment type="caution">
    <text evidence="4">The sequence shown here is derived from an EMBL/GenBank/DDBJ whole genome shotgun (WGS) entry which is preliminary data.</text>
</comment>